<dbReference type="STRING" id="930117.SAMN05216225_10855"/>
<dbReference type="InterPro" id="IPR011604">
    <property type="entry name" value="PDDEXK-like_dom_sf"/>
</dbReference>
<dbReference type="Pfam" id="PF12705">
    <property type="entry name" value="PDDEXK_1"/>
    <property type="match status" value="1"/>
</dbReference>
<sequence length="310" mass="36956">MFEIRTYPEFSWSLSRHKTLLDCSRKYYYDYYAGHNGWLYESTNFAKTAYRLKKLTNLEMYFGSAVHNVINGVINNYMSSGSIPTEHELVGTLRGLLNTAYIDSMHRKEDWMHKPKQYTMFHEIYYNGKLPSEKIEEIQDRLAVSMKHFLSSKTFSDMTGNKQMRFIESERFRTMTINGTKIFIVMDFVYRDMEKGKWIIVDWKTGKESIEDKNQLALYAHYLMRAFDVDSLDEIEIRNEYLLTGTSKTHHLTETELSNVERLFEHSVEGMLRFLEDPEKNKPYDLHSFPKNEQPRLCSRCNYKEMCDMY</sequence>
<dbReference type="Gene3D" id="3.90.320.10">
    <property type="match status" value="1"/>
</dbReference>
<keyword evidence="10" id="KW-1185">Reference proteome</keyword>
<keyword evidence="6" id="KW-0238">DNA-binding</keyword>
<keyword evidence="3" id="KW-0378">Hydrolase</keyword>
<dbReference type="GO" id="GO:0006281">
    <property type="term" value="P:DNA repair"/>
    <property type="evidence" value="ECO:0007669"/>
    <property type="project" value="UniProtKB-KW"/>
</dbReference>
<dbReference type="GO" id="GO:0003677">
    <property type="term" value="F:DNA binding"/>
    <property type="evidence" value="ECO:0007669"/>
    <property type="project" value="UniProtKB-KW"/>
</dbReference>
<evidence type="ECO:0000256" key="2">
    <source>
        <dbReference type="ARBA" id="ARBA00022763"/>
    </source>
</evidence>
<evidence type="ECO:0000256" key="1">
    <source>
        <dbReference type="ARBA" id="ARBA00022741"/>
    </source>
</evidence>
<dbReference type="EMBL" id="FQVW01000085">
    <property type="protein sequence ID" value="SHG90936.1"/>
    <property type="molecule type" value="Genomic_DNA"/>
</dbReference>
<evidence type="ECO:0000256" key="3">
    <source>
        <dbReference type="ARBA" id="ARBA00022801"/>
    </source>
</evidence>
<gene>
    <name evidence="9" type="ORF">SAMN05216225_10855</name>
</gene>
<keyword evidence="2" id="KW-0227">DNA damage</keyword>
<keyword evidence="7" id="KW-0234">DNA repair</keyword>
<evidence type="ECO:0000259" key="8">
    <source>
        <dbReference type="Pfam" id="PF12705"/>
    </source>
</evidence>
<proteinExistence type="predicted"/>
<keyword evidence="5" id="KW-0067">ATP-binding</keyword>
<evidence type="ECO:0000256" key="4">
    <source>
        <dbReference type="ARBA" id="ARBA00022806"/>
    </source>
</evidence>
<evidence type="ECO:0000313" key="10">
    <source>
        <dbReference type="Proteomes" id="UP000183988"/>
    </source>
</evidence>
<dbReference type="Proteomes" id="UP000183988">
    <property type="component" value="Unassembled WGS sequence"/>
</dbReference>
<evidence type="ECO:0000313" key="9">
    <source>
        <dbReference type="EMBL" id="SHG90936.1"/>
    </source>
</evidence>
<dbReference type="OrthoDB" id="9768303at2"/>
<evidence type="ECO:0000256" key="7">
    <source>
        <dbReference type="ARBA" id="ARBA00023204"/>
    </source>
</evidence>
<dbReference type="GO" id="GO:0004386">
    <property type="term" value="F:helicase activity"/>
    <property type="evidence" value="ECO:0007669"/>
    <property type="project" value="UniProtKB-KW"/>
</dbReference>
<dbReference type="AlphaFoldDB" id="A0A1M5NN11"/>
<keyword evidence="4" id="KW-0347">Helicase</keyword>
<organism evidence="9 10">
    <name type="scientific">Ornithinibacillus halophilus</name>
    <dbReference type="NCBI Taxonomy" id="930117"/>
    <lineage>
        <taxon>Bacteria</taxon>
        <taxon>Bacillati</taxon>
        <taxon>Bacillota</taxon>
        <taxon>Bacilli</taxon>
        <taxon>Bacillales</taxon>
        <taxon>Bacillaceae</taxon>
        <taxon>Ornithinibacillus</taxon>
    </lineage>
</organism>
<dbReference type="InterPro" id="IPR038726">
    <property type="entry name" value="PDDEXK_AddAB-type"/>
</dbReference>
<evidence type="ECO:0000256" key="6">
    <source>
        <dbReference type="ARBA" id="ARBA00023125"/>
    </source>
</evidence>
<accession>A0A1M5NN11</accession>
<dbReference type="GO" id="GO:0016787">
    <property type="term" value="F:hydrolase activity"/>
    <property type="evidence" value="ECO:0007669"/>
    <property type="project" value="UniProtKB-KW"/>
</dbReference>
<protein>
    <submittedName>
        <fullName evidence="9">PD-(D/E)XK nuclease superfamily protein</fullName>
    </submittedName>
</protein>
<dbReference type="RefSeq" id="WP_072892106.1">
    <property type="nucleotide sequence ID" value="NZ_FQVW01000085.1"/>
</dbReference>
<reference evidence="9 10" key="1">
    <citation type="submission" date="2016-11" db="EMBL/GenBank/DDBJ databases">
        <authorList>
            <person name="Jaros S."/>
            <person name="Januszkiewicz K."/>
            <person name="Wedrychowicz H."/>
        </authorList>
    </citation>
    <scope>NUCLEOTIDE SEQUENCE [LARGE SCALE GENOMIC DNA]</scope>
    <source>
        <strain evidence="9 10">IBRC-M 10683</strain>
    </source>
</reference>
<dbReference type="GO" id="GO:0005524">
    <property type="term" value="F:ATP binding"/>
    <property type="evidence" value="ECO:0007669"/>
    <property type="project" value="UniProtKB-KW"/>
</dbReference>
<keyword evidence="1" id="KW-0547">Nucleotide-binding</keyword>
<feature type="domain" description="PD-(D/E)XK endonuclease-like" evidence="8">
    <location>
        <begin position="11"/>
        <end position="308"/>
    </location>
</feature>
<evidence type="ECO:0000256" key="5">
    <source>
        <dbReference type="ARBA" id="ARBA00022840"/>
    </source>
</evidence>
<name>A0A1M5NN11_9BACI</name>